<gene>
    <name evidence="2" type="ORF">CIPAW_12G075700</name>
</gene>
<dbReference type="AlphaFoldDB" id="A0A8T1NW16"/>
<accession>A0A8T1NW16</accession>
<keyword evidence="1" id="KW-0732">Signal</keyword>
<evidence type="ECO:0000313" key="3">
    <source>
        <dbReference type="Proteomes" id="UP000811609"/>
    </source>
</evidence>
<organism evidence="2 3">
    <name type="scientific">Carya illinoinensis</name>
    <name type="common">Pecan</name>
    <dbReference type="NCBI Taxonomy" id="32201"/>
    <lineage>
        <taxon>Eukaryota</taxon>
        <taxon>Viridiplantae</taxon>
        <taxon>Streptophyta</taxon>
        <taxon>Embryophyta</taxon>
        <taxon>Tracheophyta</taxon>
        <taxon>Spermatophyta</taxon>
        <taxon>Magnoliopsida</taxon>
        <taxon>eudicotyledons</taxon>
        <taxon>Gunneridae</taxon>
        <taxon>Pentapetalae</taxon>
        <taxon>rosids</taxon>
        <taxon>fabids</taxon>
        <taxon>Fagales</taxon>
        <taxon>Juglandaceae</taxon>
        <taxon>Carya</taxon>
    </lineage>
</organism>
<sequence>MFLAFGQIAAVCLCARAMFRGVRVIFDAQQMLEEMNLKGKVTRIRFYIYT</sequence>
<evidence type="ECO:0000256" key="1">
    <source>
        <dbReference type="SAM" id="SignalP"/>
    </source>
</evidence>
<feature type="chain" id="PRO_5035892537" evidence="1">
    <location>
        <begin position="18"/>
        <end position="50"/>
    </location>
</feature>
<evidence type="ECO:0000313" key="2">
    <source>
        <dbReference type="EMBL" id="KAG6633831.1"/>
    </source>
</evidence>
<dbReference type="Proteomes" id="UP000811609">
    <property type="component" value="Chromosome 12"/>
</dbReference>
<comment type="caution">
    <text evidence="2">The sequence shown here is derived from an EMBL/GenBank/DDBJ whole genome shotgun (WGS) entry which is preliminary data.</text>
</comment>
<reference evidence="2" key="1">
    <citation type="submission" date="2020-12" db="EMBL/GenBank/DDBJ databases">
        <title>WGS assembly of Carya illinoinensis cv. Pawnee.</title>
        <authorList>
            <person name="Platts A."/>
            <person name="Shu S."/>
            <person name="Wright S."/>
            <person name="Barry K."/>
            <person name="Edger P."/>
            <person name="Pires J.C."/>
            <person name="Schmutz J."/>
        </authorList>
    </citation>
    <scope>NUCLEOTIDE SEQUENCE</scope>
    <source>
        <tissue evidence="2">Leaf</tissue>
    </source>
</reference>
<proteinExistence type="predicted"/>
<keyword evidence="3" id="KW-1185">Reference proteome</keyword>
<dbReference type="EMBL" id="CM031820">
    <property type="protein sequence ID" value="KAG6633831.1"/>
    <property type="molecule type" value="Genomic_DNA"/>
</dbReference>
<feature type="signal peptide" evidence="1">
    <location>
        <begin position="1"/>
        <end position="17"/>
    </location>
</feature>
<protein>
    <submittedName>
        <fullName evidence="2">Uncharacterized protein</fullName>
    </submittedName>
</protein>
<name>A0A8T1NW16_CARIL</name>